<keyword evidence="2" id="KW-1185">Reference proteome</keyword>
<dbReference type="RefSeq" id="WP_125439367.1">
    <property type="nucleotide sequence ID" value="NZ_RWIU01000005.1"/>
</dbReference>
<proteinExistence type="predicted"/>
<dbReference type="Proteomes" id="UP000270291">
    <property type="component" value="Unassembled WGS sequence"/>
</dbReference>
<organism evidence="1 2">
    <name type="scientific">Hymenobacter perfusus</name>
    <dbReference type="NCBI Taxonomy" id="1236770"/>
    <lineage>
        <taxon>Bacteria</taxon>
        <taxon>Pseudomonadati</taxon>
        <taxon>Bacteroidota</taxon>
        <taxon>Cytophagia</taxon>
        <taxon>Cytophagales</taxon>
        <taxon>Hymenobacteraceae</taxon>
        <taxon>Hymenobacter</taxon>
    </lineage>
</organism>
<name>A0A3R9UXK0_9BACT</name>
<evidence type="ECO:0000313" key="1">
    <source>
        <dbReference type="EMBL" id="RSK42293.1"/>
    </source>
</evidence>
<gene>
    <name evidence="1" type="ORF">EI293_15340</name>
</gene>
<dbReference type="AlphaFoldDB" id="A0A3R9UXK0"/>
<sequence>MRLFFLLLLCSLSVSSYKRVAELKEPIGQRSISKIVIKSVDFGTATWGRISCDAFNKHFPDANTILVISRGTLDAINRRMALLKMYEGKGDVDTRAKITIYYGDSTISTVCIGGAVMRFDGKKVKYDKELTSLLGILVE</sequence>
<evidence type="ECO:0000313" key="2">
    <source>
        <dbReference type="Proteomes" id="UP000270291"/>
    </source>
</evidence>
<dbReference type="EMBL" id="RWIU01000005">
    <property type="protein sequence ID" value="RSK42293.1"/>
    <property type="molecule type" value="Genomic_DNA"/>
</dbReference>
<protein>
    <submittedName>
        <fullName evidence="1">Uncharacterized protein</fullName>
    </submittedName>
</protein>
<reference evidence="1 2" key="1">
    <citation type="submission" date="2018-12" db="EMBL/GenBank/DDBJ databases">
        <authorList>
            <person name="Feng G."/>
            <person name="Zhu H."/>
        </authorList>
    </citation>
    <scope>NUCLEOTIDE SEQUENCE [LARGE SCALE GENOMIC DNA]</scope>
    <source>
        <strain evidence="1 2">LMG 26000</strain>
    </source>
</reference>
<accession>A0A3R9UXK0</accession>
<comment type="caution">
    <text evidence="1">The sequence shown here is derived from an EMBL/GenBank/DDBJ whole genome shotgun (WGS) entry which is preliminary data.</text>
</comment>